<evidence type="ECO:0000256" key="4">
    <source>
        <dbReference type="SAM" id="SignalP"/>
    </source>
</evidence>
<evidence type="ECO:0000256" key="1">
    <source>
        <dbReference type="ARBA" id="ARBA00023157"/>
    </source>
</evidence>
<reference evidence="6 7" key="1">
    <citation type="submission" date="2018-04" db="EMBL/GenBank/DDBJ databases">
        <authorList>
            <person name="Zhang X."/>
            <person name="Yuan J."/>
            <person name="Li F."/>
            <person name="Xiang J."/>
        </authorList>
    </citation>
    <scope>NUCLEOTIDE SEQUENCE [LARGE SCALE GENOMIC DNA]</scope>
    <source>
        <tissue evidence="6">Muscle</tissue>
    </source>
</reference>
<dbReference type="PROSITE" id="PS51406">
    <property type="entry name" value="FIBRINOGEN_C_2"/>
    <property type="match status" value="1"/>
</dbReference>
<dbReference type="InterPro" id="IPR002181">
    <property type="entry name" value="Fibrinogen_a/b/g_C_dom"/>
</dbReference>
<dbReference type="AlphaFoldDB" id="A0A423TN11"/>
<keyword evidence="1" id="KW-1015">Disulfide bond</keyword>
<keyword evidence="7" id="KW-1185">Reference proteome</keyword>
<feature type="compositionally biased region" description="Polar residues" evidence="3">
    <location>
        <begin position="123"/>
        <end position="161"/>
    </location>
</feature>
<protein>
    <recommendedName>
        <fullName evidence="5">Fibrinogen C-terminal domain-containing protein</fullName>
    </recommendedName>
</protein>
<dbReference type="GO" id="GO:0005615">
    <property type="term" value="C:extracellular space"/>
    <property type="evidence" value="ECO:0007669"/>
    <property type="project" value="TreeGrafter"/>
</dbReference>
<name>A0A423TN11_PENVA</name>
<dbReference type="InterPro" id="IPR020837">
    <property type="entry name" value="Fibrinogen_CS"/>
</dbReference>
<organism evidence="6 7">
    <name type="scientific">Penaeus vannamei</name>
    <name type="common">Whiteleg shrimp</name>
    <name type="synonym">Litopenaeus vannamei</name>
    <dbReference type="NCBI Taxonomy" id="6689"/>
    <lineage>
        <taxon>Eukaryota</taxon>
        <taxon>Metazoa</taxon>
        <taxon>Ecdysozoa</taxon>
        <taxon>Arthropoda</taxon>
        <taxon>Crustacea</taxon>
        <taxon>Multicrustacea</taxon>
        <taxon>Malacostraca</taxon>
        <taxon>Eumalacostraca</taxon>
        <taxon>Eucarida</taxon>
        <taxon>Decapoda</taxon>
        <taxon>Dendrobranchiata</taxon>
        <taxon>Penaeoidea</taxon>
        <taxon>Penaeidae</taxon>
        <taxon>Penaeus</taxon>
    </lineage>
</organism>
<feature type="domain" description="Fibrinogen C-terminal" evidence="5">
    <location>
        <begin position="192"/>
        <end position="411"/>
    </location>
</feature>
<dbReference type="PROSITE" id="PS00514">
    <property type="entry name" value="FIBRINOGEN_C_1"/>
    <property type="match status" value="1"/>
</dbReference>
<dbReference type="InterPro" id="IPR036056">
    <property type="entry name" value="Fibrinogen-like_C"/>
</dbReference>
<dbReference type="STRING" id="6689.A0A423TN11"/>
<comment type="function">
    <text evidence="2">Lectin involved in innate immunity. Agglutinates all types of human erythrocytes, Gram-positive and Gram-negative bacteria. Has a stronger agglutinating activity towards Gram-negative bacteria than towards Gram-positive bacteria. Specifically recognizes acetyl group-containing substances on agglutinated cells. The hemagglutinating activity was inhibited by EDTA, acetyl group-containing mono- and disaccharides, N-acetyl derivatives of amino acids, other acetyl group-containing substances, propionamide and benzamide. Enhances the antimicrobial activity of big defensin against Gram-positive bacteria but not against Gram-negative bacteria.</text>
</comment>
<accession>A0A423TN11</accession>
<dbReference type="NCBIfam" id="NF040941">
    <property type="entry name" value="GGGWT_bact"/>
    <property type="match status" value="1"/>
</dbReference>
<dbReference type="CDD" id="cd00087">
    <property type="entry name" value="FReD"/>
    <property type="match status" value="1"/>
</dbReference>
<evidence type="ECO:0000256" key="3">
    <source>
        <dbReference type="SAM" id="MobiDB-lite"/>
    </source>
</evidence>
<proteinExistence type="predicted"/>
<dbReference type="Pfam" id="PF00147">
    <property type="entry name" value="Fibrinogen_C"/>
    <property type="match status" value="1"/>
</dbReference>
<evidence type="ECO:0000313" key="7">
    <source>
        <dbReference type="Proteomes" id="UP000283509"/>
    </source>
</evidence>
<sequence>MKPATVIRGLGNVFMLVTLVMGKPTSEVNVDSSGSVVNLQGSDPGRAQITVDMPGQVNMNADGQALVLLLSEKGQGLRVDINGVLVSDLIDDNDLTTSAPEQVTTPPVYQINLQCPRRLNLQDVPQTSQPPDVSTSPRRLNLQPQTSQQCPDVSTSSPRTSQPPVCKVFQLCPDVSTSTCTKPPVQPTTQGPPKINHDRNCLTKKMEGYTSSGIYTLQPFDCCPDRNVDAPCDMTTDGGGWTVIQRRQENPSHQEDFYRTWDEYVDGFGDLTGEFWLGLDNIHALTNQTNYEIRIDLEDWDGTAKWAQYSTFLVKDRASNYKLQLGSYSGDAGNSFAYHNMMPFSAKDGPVLNECPKTSHGGWWYNSCHYANLNGVYRNAFNLDGDSIAWFSFRGPNYSLKFSEMKIRPTP</sequence>
<dbReference type="EMBL" id="QCYY01001464">
    <property type="protein sequence ID" value="ROT77851.1"/>
    <property type="molecule type" value="Genomic_DNA"/>
</dbReference>
<feature type="region of interest" description="Disordered" evidence="3">
    <location>
        <begin position="122"/>
        <end position="161"/>
    </location>
</feature>
<dbReference type="PANTHER" id="PTHR19143">
    <property type="entry name" value="FIBRINOGEN/TENASCIN/ANGIOPOEITIN"/>
    <property type="match status" value="1"/>
</dbReference>
<dbReference type="SMART" id="SM00186">
    <property type="entry name" value="FBG"/>
    <property type="match status" value="1"/>
</dbReference>
<evidence type="ECO:0000313" key="6">
    <source>
        <dbReference type="EMBL" id="ROT77851.1"/>
    </source>
</evidence>
<reference evidence="6 7" key="2">
    <citation type="submission" date="2019-01" db="EMBL/GenBank/DDBJ databases">
        <title>The decoding of complex shrimp genome reveals the adaptation for benthos swimmer, frequently molting mechanism and breeding impact on genome.</title>
        <authorList>
            <person name="Sun Y."/>
            <person name="Gao Y."/>
            <person name="Yu Y."/>
        </authorList>
    </citation>
    <scope>NUCLEOTIDE SEQUENCE [LARGE SCALE GENOMIC DNA]</scope>
    <source>
        <tissue evidence="6">Muscle</tissue>
    </source>
</reference>
<dbReference type="Proteomes" id="UP000283509">
    <property type="component" value="Unassembled WGS sequence"/>
</dbReference>
<feature type="chain" id="PRO_5019547638" description="Fibrinogen C-terminal domain-containing protein" evidence="4">
    <location>
        <begin position="23"/>
        <end position="411"/>
    </location>
</feature>
<dbReference type="InterPro" id="IPR050373">
    <property type="entry name" value="Fibrinogen_C-term_domain"/>
</dbReference>
<comment type="caution">
    <text evidence="6">The sequence shown here is derived from an EMBL/GenBank/DDBJ whole genome shotgun (WGS) entry which is preliminary data.</text>
</comment>
<evidence type="ECO:0000256" key="2">
    <source>
        <dbReference type="ARBA" id="ARBA00053344"/>
    </source>
</evidence>
<keyword evidence="4" id="KW-0732">Signal</keyword>
<evidence type="ECO:0000259" key="5">
    <source>
        <dbReference type="PROSITE" id="PS51406"/>
    </source>
</evidence>
<dbReference type="PANTHER" id="PTHR19143:SF327">
    <property type="entry name" value="FI21813P1-RELATED"/>
    <property type="match status" value="1"/>
</dbReference>
<feature type="signal peptide" evidence="4">
    <location>
        <begin position="1"/>
        <end position="22"/>
    </location>
</feature>
<dbReference type="GO" id="GO:0030246">
    <property type="term" value="F:carbohydrate binding"/>
    <property type="evidence" value="ECO:0007669"/>
    <property type="project" value="UniProtKB-ARBA"/>
</dbReference>
<dbReference type="SUPFAM" id="SSF56496">
    <property type="entry name" value="Fibrinogen C-terminal domain-like"/>
    <property type="match status" value="1"/>
</dbReference>
<dbReference type="InterPro" id="IPR014716">
    <property type="entry name" value="Fibrinogen_a/b/g_C_1"/>
</dbReference>
<dbReference type="OrthoDB" id="6361951at2759"/>
<dbReference type="FunFam" id="3.90.215.10:FF:000001">
    <property type="entry name" value="Tenascin isoform 1"/>
    <property type="match status" value="1"/>
</dbReference>
<gene>
    <name evidence="6" type="ORF">C7M84_003449</name>
</gene>
<dbReference type="Gene3D" id="3.90.215.10">
    <property type="entry name" value="Gamma Fibrinogen, chain A, domain 1"/>
    <property type="match status" value="1"/>
</dbReference>